<sequence>MLFRLLYLLVVRVFGWLVLLTRGSASKEVEILVLRHEIAVLRRQVAQPRPNWADRALLAALARLLPARLRLHRIVTPGTLLAWHRRLVKKKWTYPAKQGRPPISEEIRDLIVRLARENPRWGHRRIQGELLGLGYSVGEGTVRRVLAAAGLGPAPRRASPTWRQFLTSQASGILACDFLHVDTVFLKRLYVLFVMEIETRRGHILGATAHPSGAWTAQQARNLLMELGERADAFRFLIRDRDGKSGRAFDEVLVGAGVHVLKIPPRSPRANAFAARFVGTLRRECLDHLIIYGERHLRTVLAAYERHFNQHRPHQGRSLRPPMHDSSEVIDMTVRIHRRRTVTGLISEYRRAA</sequence>
<reference evidence="2 3" key="1">
    <citation type="submission" date="2024-10" db="EMBL/GenBank/DDBJ databases">
        <authorList>
            <person name="Topkara A.R."/>
            <person name="Saygin H."/>
        </authorList>
    </citation>
    <scope>NUCLEOTIDE SEQUENCE [LARGE SCALE GENOMIC DNA]</scope>
    <source>
        <strain evidence="2 3">M3C6</strain>
    </source>
</reference>
<feature type="domain" description="Integrase catalytic" evidence="1">
    <location>
        <begin position="156"/>
        <end position="329"/>
    </location>
</feature>
<dbReference type="InterPro" id="IPR012337">
    <property type="entry name" value="RNaseH-like_sf"/>
</dbReference>
<dbReference type="InterPro" id="IPR009057">
    <property type="entry name" value="Homeodomain-like_sf"/>
</dbReference>
<protein>
    <submittedName>
        <fullName evidence="2">Integrase core domain-containing protein</fullName>
    </submittedName>
</protein>
<evidence type="ECO:0000259" key="1">
    <source>
        <dbReference type="PROSITE" id="PS50994"/>
    </source>
</evidence>
<dbReference type="InterPro" id="IPR001584">
    <property type="entry name" value="Integrase_cat-core"/>
</dbReference>
<dbReference type="PROSITE" id="PS50994">
    <property type="entry name" value="INTEGRASE"/>
    <property type="match status" value="1"/>
</dbReference>
<organism evidence="2 3">
    <name type="scientific">Nonomuraea marmarensis</name>
    <dbReference type="NCBI Taxonomy" id="3351344"/>
    <lineage>
        <taxon>Bacteria</taxon>
        <taxon>Bacillati</taxon>
        <taxon>Actinomycetota</taxon>
        <taxon>Actinomycetes</taxon>
        <taxon>Streptosporangiales</taxon>
        <taxon>Streptosporangiaceae</taxon>
        <taxon>Nonomuraea</taxon>
    </lineage>
</organism>
<name>A0ABW7ATI8_9ACTN</name>
<evidence type="ECO:0000313" key="3">
    <source>
        <dbReference type="Proteomes" id="UP001603978"/>
    </source>
</evidence>
<comment type="caution">
    <text evidence="2">The sequence shown here is derived from an EMBL/GenBank/DDBJ whole genome shotgun (WGS) entry which is preliminary data.</text>
</comment>
<dbReference type="RefSeq" id="WP_393176850.1">
    <property type="nucleotide sequence ID" value="NZ_JBICRM010000055.1"/>
</dbReference>
<dbReference type="EMBL" id="JBICRM010000055">
    <property type="protein sequence ID" value="MFG1710742.1"/>
    <property type="molecule type" value="Genomic_DNA"/>
</dbReference>
<dbReference type="Gene3D" id="3.30.420.10">
    <property type="entry name" value="Ribonuclease H-like superfamily/Ribonuclease H"/>
    <property type="match status" value="1"/>
</dbReference>
<dbReference type="Pfam" id="PF13683">
    <property type="entry name" value="rve_3"/>
    <property type="match status" value="1"/>
</dbReference>
<dbReference type="SUPFAM" id="SSF46689">
    <property type="entry name" value="Homeodomain-like"/>
    <property type="match status" value="1"/>
</dbReference>
<proteinExistence type="predicted"/>
<dbReference type="Pfam" id="PF13565">
    <property type="entry name" value="HTH_32"/>
    <property type="match status" value="1"/>
</dbReference>
<accession>A0ABW7ATI8</accession>
<dbReference type="Proteomes" id="UP001603978">
    <property type="component" value="Unassembled WGS sequence"/>
</dbReference>
<dbReference type="InterPro" id="IPR036397">
    <property type="entry name" value="RNaseH_sf"/>
</dbReference>
<gene>
    <name evidence="2" type="ORF">ACFLIM_47025</name>
</gene>
<dbReference type="SUPFAM" id="SSF53098">
    <property type="entry name" value="Ribonuclease H-like"/>
    <property type="match status" value="1"/>
</dbReference>
<evidence type="ECO:0000313" key="2">
    <source>
        <dbReference type="EMBL" id="MFG1710742.1"/>
    </source>
</evidence>
<keyword evidence="3" id="KW-1185">Reference proteome</keyword>